<evidence type="ECO:0000313" key="1">
    <source>
        <dbReference type="EMBL" id="MBE9213761.1"/>
    </source>
</evidence>
<gene>
    <name evidence="1" type="ORF">IQ247_13985</name>
</gene>
<dbReference type="RefSeq" id="WP_193920942.1">
    <property type="nucleotide sequence ID" value="NZ_JADEWL010000041.1"/>
</dbReference>
<dbReference type="AlphaFoldDB" id="A0A8J7FHE2"/>
<reference evidence="1" key="1">
    <citation type="submission" date="2020-10" db="EMBL/GenBank/DDBJ databases">
        <authorList>
            <person name="Castelo-Branco R."/>
            <person name="Eusebio N."/>
            <person name="Adriana R."/>
            <person name="Vieira A."/>
            <person name="Brugerolle De Fraissinette N."/>
            <person name="Rezende De Castro R."/>
            <person name="Schneider M.P."/>
            <person name="Vasconcelos V."/>
            <person name="Leao P.N."/>
        </authorList>
    </citation>
    <scope>NUCLEOTIDE SEQUENCE</scope>
    <source>
        <strain evidence="1">LEGE 06105</strain>
    </source>
</reference>
<name>A0A8J7FHE2_9CYAN</name>
<proteinExistence type="predicted"/>
<keyword evidence="2" id="KW-1185">Reference proteome</keyword>
<accession>A0A8J7FHE2</accession>
<sequence length="144" mass="17174">MRLSSRPLKDFYESKLGKKISDSSWYRIQDCLRGTCGEVTYSNLETYATMRKACQRLPIELSEFAQVWQEVETIRNSKEESIVGSKFRKILMRKIPSSIPDITFYRWFYRAGLNFRKREEYTPSELVPVVVSAFCWYLRKKTER</sequence>
<dbReference type="Proteomes" id="UP000620559">
    <property type="component" value="Unassembled WGS sequence"/>
</dbReference>
<protein>
    <submittedName>
        <fullName evidence="1">Uncharacterized protein</fullName>
    </submittedName>
</protein>
<comment type="caution">
    <text evidence="1">The sequence shown here is derived from an EMBL/GenBank/DDBJ whole genome shotgun (WGS) entry which is preliminary data.</text>
</comment>
<dbReference type="EMBL" id="JADEWL010000041">
    <property type="protein sequence ID" value="MBE9213761.1"/>
    <property type="molecule type" value="Genomic_DNA"/>
</dbReference>
<evidence type="ECO:0000313" key="2">
    <source>
        <dbReference type="Proteomes" id="UP000620559"/>
    </source>
</evidence>
<organism evidence="1 2">
    <name type="scientific">Plectonema cf. radiosum LEGE 06105</name>
    <dbReference type="NCBI Taxonomy" id="945769"/>
    <lineage>
        <taxon>Bacteria</taxon>
        <taxon>Bacillati</taxon>
        <taxon>Cyanobacteriota</taxon>
        <taxon>Cyanophyceae</taxon>
        <taxon>Oscillatoriophycideae</taxon>
        <taxon>Oscillatoriales</taxon>
        <taxon>Microcoleaceae</taxon>
        <taxon>Plectonema</taxon>
    </lineage>
</organism>